<evidence type="ECO:0000313" key="19">
    <source>
        <dbReference type="Proteomes" id="UP000001505"/>
    </source>
</evidence>
<dbReference type="HAMAP" id="MF_00052_B">
    <property type="entry name" value="RNase_HII_B"/>
    <property type="match status" value="1"/>
</dbReference>
<feature type="binding site" evidence="14 15">
    <location>
        <position position="75"/>
    </location>
    <ligand>
        <name>a divalent metal cation</name>
        <dbReference type="ChEBI" id="CHEBI:60240"/>
    </ligand>
</feature>
<keyword evidence="19" id="KW-1185">Reference proteome</keyword>
<dbReference type="CDD" id="cd07182">
    <property type="entry name" value="RNase_HII_bacteria_HII_like"/>
    <property type="match status" value="1"/>
</dbReference>
<evidence type="ECO:0000256" key="7">
    <source>
        <dbReference type="ARBA" id="ARBA00019179"/>
    </source>
</evidence>
<keyword evidence="10 14" id="KW-0479">Metal-binding</keyword>
<evidence type="ECO:0000256" key="10">
    <source>
        <dbReference type="ARBA" id="ARBA00022723"/>
    </source>
</evidence>
<feature type="binding site" evidence="14 15">
    <location>
        <position position="76"/>
    </location>
    <ligand>
        <name>a divalent metal cation</name>
        <dbReference type="ChEBI" id="CHEBI:60240"/>
    </ligand>
</feature>
<organism evidence="18 19">
    <name type="scientific">Waddlia chondrophila (strain ATCC VR-1470 / WSU 86-1044)</name>
    <dbReference type="NCBI Taxonomy" id="716544"/>
    <lineage>
        <taxon>Bacteria</taxon>
        <taxon>Pseudomonadati</taxon>
        <taxon>Chlamydiota</taxon>
        <taxon>Chlamydiia</taxon>
        <taxon>Parachlamydiales</taxon>
        <taxon>Waddliaceae</taxon>
        <taxon>Waddlia</taxon>
    </lineage>
</organism>
<evidence type="ECO:0000256" key="15">
    <source>
        <dbReference type="PROSITE-ProRule" id="PRU01319"/>
    </source>
</evidence>
<feature type="binding site" evidence="14 15">
    <location>
        <position position="168"/>
    </location>
    <ligand>
        <name>a divalent metal cation</name>
        <dbReference type="ChEBI" id="CHEBI:60240"/>
    </ligand>
</feature>
<dbReference type="PROSITE" id="PS51975">
    <property type="entry name" value="RNASE_H_2"/>
    <property type="match status" value="1"/>
</dbReference>
<name>D6YVA7_WADCW</name>
<comment type="catalytic activity">
    <reaction evidence="1 14 15 16">
        <text>Endonucleolytic cleavage to 5'-phosphomonoester.</text>
        <dbReference type="EC" id="3.1.26.4"/>
    </reaction>
</comment>
<dbReference type="InterPro" id="IPR001352">
    <property type="entry name" value="RNase_HII/HIII"/>
</dbReference>
<comment type="cofactor">
    <cofactor evidence="14 15">
        <name>Mn(2+)</name>
        <dbReference type="ChEBI" id="CHEBI:29035"/>
    </cofactor>
    <cofactor evidence="14 15">
        <name>Mg(2+)</name>
        <dbReference type="ChEBI" id="CHEBI:18420"/>
    </cofactor>
    <text evidence="14 15">Manganese or magnesium. Binds 1 divalent metal ion per monomer in the absence of substrate. May bind a second metal ion after substrate binding.</text>
</comment>
<dbReference type="Pfam" id="PF01351">
    <property type="entry name" value="RNase_HII"/>
    <property type="match status" value="1"/>
</dbReference>
<dbReference type="STRING" id="716544.wcw_0701"/>
<evidence type="ECO:0000256" key="6">
    <source>
        <dbReference type="ARBA" id="ARBA00012180"/>
    </source>
</evidence>
<evidence type="ECO:0000313" key="18">
    <source>
        <dbReference type="EMBL" id="ADI38068.1"/>
    </source>
</evidence>
<feature type="domain" description="RNase H type-2" evidence="17">
    <location>
        <begin position="69"/>
        <end position="254"/>
    </location>
</feature>
<dbReference type="KEGG" id="wch:wcw_0701"/>
<keyword evidence="9 14" id="KW-0540">Nuclease</keyword>
<dbReference type="InterPro" id="IPR036397">
    <property type="entry name" value="RNaseH_sf"/>
</dbReference>
<dbReference type="InterPro" id="IPR012337">
    <property type="entry name" value="RNaseH-like_sf"/>
</dbReference>
<proteinExistence type="inferred from homology"/>
<keyword evidence="12 14" id="KW-0378">Hydrolase</keyword>
<dbReference type="GO" id="GO:0043137">
    <property type="term" value="P:DNA replication, removal of RNA primer"/>
    <property type="evidence" value="ECO:0007669"/>
    <property type="project" value="TreeGrafter"/>
</dbReference>
<comment type="function">
    <text evidence="3 14 16">Endonuclease that specifically degrades the RNA of RNA-DNA hybrids.</text>
</comment>
<comment type="similarity">
    <text evidence="5 14 16">Belongs to the RNase HII family.</text>
</comment>
<dbReference type="PANTHER" id="PTHR10954:SF18">
    <property type="entry name" value="RIBONUCLEASE HII"/>
    <property type="match status" value="1"/>
</dbReference>
<reference evidence="18 19" key="1">
    <citation type="journal article" date="2010" name="PLoS ONE">
        <title>The Waddlia genome: a window into chlamydial biology.</title>
        <authorList>
            <person name="Bertelli C."/>
            <person name="Collyn F."/>
            <person name="Croxatto A."/>
            <person name="Ruckert C."/>
            <person name="Polkinghorne A."/>
            <person name="Kebbi-Beghdadi C."/>
            <person name="Goesmann A."/>
            <person name="Vaughan L."/>
            <person name="Greub G."/>
        </authorList>
    </citation>
    <scope>NUCLEOTIDE SEQUENCE [LARGE SCALE GENOMIC DNA]</scope>
    <source>
        <strain evidence="19">ATCC VR-1470 / WSU 86-1044</strain>
    </source>
</reference>
<dbReference type="GO" id="GO:0032299">
    <property type="term" value="C:ribonuclease H2 complex"/>
    <property type="evidence" value="ECO:0007669"/>
    <property type="project" value="TreeGrafter"/>
</dbReference>
<dbReference type="Proteomes" id="UP000001505">
    <property type="component" value="Chromosome"/>
</dbReference>
<dbReference type="EC" id="3.1.26.4" evidence="6 14"/>
<evidence type="ECO:0000256" key="2">
    <source>
        <dbReference type="ARBA" id="ARBA00001946"/>
    </source>
</evidence>
<gene>
    <name evidence="14 18" type="primary">rnhB</name>
    <name evidence="18" type="ordered locus">wcw_0701</name>
</gene>
<evidence type="ECO:0000256" key="13">
    <source>
        <dbReference type="ARBA" id="ARBA00023211"/>
    </source>
</evidence>
<evidence type="ECO:0000256" key="1">
    <source>
        <dbReference type="ARBA" id="ARBA00000077"/>
    </source>
</evidence>
<protein>
    <recommendedName>
        <fullName evidence="7 14">Ribonuclease HII</fullName>
        <shortName evidence="14">RNase HII</shortName>
        <ecNumber evidence="6 14">3.1.26.4</ecNumber>
    </recommendedName>
</protein>
<evidence type="ECO:0000256" key="11">
    <source>
        <dbReference type="ARBA" id="ARBA00022759"/>
    </source>
</evidence>
<dbReference type="EMBL" id="CP001928">
    <property type="protein sequence ID" value="ADI38068.1"/>
    <property type="molecule type" value="Genomic_DNA"/>
</dbReference>
<evidence type="ECO:0000256" key="5">
    <source>
        <dbReference type="ARBA" id="ARBA00007383"/>
    </source>
</evidence>
<dbReference type="InterPro" id="IPR024567">
    <property type="entry name" value="RNase_HII/HIII_dom"/>
</dbReference>
<keyword evidence="8 14" id="KW-0963">Cytoplasm</keyword>
<sequence length="254" mass="28755">MMKLFLQKTKSRKRLPQYQPLKRRLKLKLTKKKLLVATQRKKKTPLPDSEEFLLDFSHYENEARRMGYSHPAGIDEAGRGPLAGPVVASACILPAGYHLSGLNDSKKLTPLQRKRFFEVLTQDPNVCIGIGIATHEEIDTVNVLEATKLAMCKAVDMLKPQPDFLLIDAVKLSEQPIPFLNLIKGDCRVQAIAAASVIAKETRDRIMDEYDVKWPMYGFGRHKGYGTEAHREAIKRHGPCPIHRKTFEPIKSMP</sequence>
<comment type="cofactor">
    <cofactor evidence="2">
        <name>Mg(2+)</name>
        <dbReference type="ChEBI" id="CHEBI:18420"/>
    </cofactor>
</comment>
<evidence type="ECO:0000256" key="3">
    <source>
        <dbReference type="ARBA" id="ARBA00004065"/>
    </source>
</evidence>
<evidence type="ECO:0000256" key="12">
    <source>
        <dbReference type="ARBA" id="ARBA00022801"/>
    </source>
</evidence>
<evidence type="ECO:0000256" key="8">
    <source>
        <dbReference type="ARBA" id="ARBA00022490"/>
    </source>
</evidence>
<dbReference type="GO" id="GO:0006298">
    <property type="term" value="P:mismatch repair"/>
    <property type="evidence" value="ECO:0007669"/>
    <property type="project" value="TreeGrafter"/>
</dbReference>
<dbReference type="GO" id="GO:0004523">
    <property type="term" value="F:RNA-DNA hybrid ribonuclease activity"/>
    <property type="evidence" value="ECO:0007669"/>
    <property type="project" value="UniProtKB-UniRule"/>
</dbReference>
<dbReference type="InterPro" id="IPR022898">
    <property type="entry name" value="RNase_HII"/>
</dbReference>
<evidence type="ECO:0000256" key="14">
    <source>
        <dbReference type="HAMAP-Rule" id="MF_00052"/>
    </source>
</evidence>
<dbReference type="GO" id="GO:0030145">
    <property type="term" value="F:manganese ion binding"/>
    <property type="evidence" value="ECO:0007669"/>
    <property type="project" value="UniProtKB-UniRule"/>
</dbReference>
<evidence type="ECO:0000256" key="16">
    <source>
        <dbReference type="RuleBase" id="RU003515"/>
    </source>
</evidence>
<dbReference type="GO" id="GO:0005737">
    <property type="term" value="C:cytoplasm"/>
    <property type="evidence" value="ECO:0007669"/>
    <property type="project" value="UniProtKB-SubCell"/>
</dbReference>
<evidence type="ECO:0000256" key="4">
    <source>
        <dbReference type="ARBA" id="ARBA00004496"/>
    </source>
</evidence>
<dbReference type="Gene3D" id="3.30.420.10">
    <property type="entry name" value="Ribonuclease H-like superfamily/Ribonuclease H"/>
    <property type="match status" value="1"/>
</dbReference>
<dbReference type="HOGENOM" id="CLU_036532_2_1_0"/>
<evidence type="ECO:0000256" key="9">
    <source>
        <dbReference type="ARBA" id="ARBA00022722"/>
    </source>
</evidence>
<dbReference type="NCBIfam" id="NF000595">
    <property type="entry name" value="PRK00015.1-3"/>
    <property type="match status" value="1"/>
</dbReference>
<evidence type="ECO:0000259" key="17">
    <source>
        <dbReference type="PROSITE" id="PS51975"/>
    </source>
</evidence>
<dbReference type="NCBIfam" id="NF000594">
    <property type="entry name" value="PRK00015.1-1"/>
    <property type="match status" value="1"/>
</dbReference>
<dbReference type="FunFam" id="3.30.420.10:FF:000006">
    <property type="entry name" value="Ribonuclease HII"/>
    <property type="match status" value="1"/>
</dbReference>
<dbReference type="eggNOG" id="COG0164">
    <property type="taxonomic scope" value="Bacteria"/>
</dbReference>
<accession>D6YVA7</accession>
<dbReference type="AlphaFoldDB" id="D6YVA7"/>
<dbReference type="PANTHER" id="PTHR10954">
    <property type="entry name" value="RIBONUCLEASE H2 SUBUNIT A"/>
    <property type="match status" value="1"/>
</dbReference>
<keyword evidence="13 14" id="KW-0464">Manganese</keyword>
<dbReference type="GO" id="GO:0003723">
    <property type="term" value="F:RNA binding"/>
    <property type="evidence" value="ECO:0007669"/>
    <property type="project" value="UniProtKB-UniRule"/>
</dbReference>
<keyword evidence="11 14" id="KW-0255">Endonuclease</keyword>
<comment type="subcellular location">
    <subcellularLocation>
        <location evidence="4 14">Cytoplasm</location>
    </subcellularLocation>
</comment>
<dbReference type="SUPFAM" id="SSF53098">
    <property type="entry name" value="Ribonuclease H-like"/>
    <property type="match status" value="1"/>
</dbReference>